<evidence type="ECO:0000256" key="2">
    <source>
        <dbReference type="SAM" id="Phobius"/>
    </source>
</evidence>
<keyword evidence="2" id="KW-0472">Membrane</keyword>
<organism evidence="3 4">
    <name type="scientific">Leucobacter komagatae</name>
    <dbReference type="NCBI Taxonomy" id="55969"/>
    <lineage>
        <taxon>Bacteria</taxon>
        <taxon>Bacillati</taxon>
        <taxon>Actinomycetota</taxon>
        <taxon>Actinomycetes</taxon>
        <taxon>Micrococcales</taxon>
        <taxon>Microbacteriaceae</taxon>
        <taxon>Leucobacter</taxon>
    </lineage>
</organism>
<evidence type="ECO:0008006" key="5">
    <source>
        <dbReference type="Google" id="ProtNLM"/>
    </source>
</evidence>
<sequence length="134" mass="14813">MFSGIIAGVINAFGFLARYLPSLRLIMRIIHRRDSHKWGVLAMLLAAPYFFVANIFKELIEGGGEPWLSIPMLWCLVMGLVFLAMGPASLIILAKARIREAAARRSARRRAKAEMENDEGADMAPSSPHNGVAF</sequence>
<feature type="transmembrane region" description="Helical" evidence="2">
    <location>
        <begin position="68"/>
        <end position="94"/>
    </location>
</feature>
<feature type="region of interest" description="Disordered" evidence="1">
    <location>
        <begin position="109"/>
        <end position="134"/>
    </location>
</feature>
<dbReference type="AlphaFoldDB" id="A0A542Y9K0"/>
<reference evidence="3 4" key="1">
    <citation type="submission" date="2019-06" db="EMBL/GenBank/DDBJ databases">
        <title>Sequencing the genomes of 1000 actinobacteria strains.</title>
        <authorList>
            <person name="Klenk H.-P."/>
        </authorList>
    </citation>
    <scope>NUCLEOTIDE SEQUENCE [LARGE SCALE GENOMIC DNA]</scope>
    <source>
        <strain evidence="3 4">DSM 8803</strain>
    </source>
</reference>
<gene>
    <name evidence="3" type="ORF">FB468_2829</name>
</gene>
<feature type="transmembrane region" description="Helical" evidence="2">
    <location>
        <begin position="38"/>
        <end position="56"/>
    </location>
</feature>
<feature type="transmembrane region" description="Helical" evidence="2">
    <location>
        <begin position="6"/>
        <end position="26"/>
    </location>
</feature>
<evidence type="ECO:0000256" key="1">
    <source>
        <dbReference type="SAM" id="MobiDB-lite"/>
    </source>
</evidence>
<proteinExistence type="predicted"/>
<dbReference type="Proteomes" id="UP000319094">
    <property type="component" value="Unassembled WGS sequence"/>
</dbReference>
<keyword evidence="2" id="KW-0812">Transmembrane</keyword>
<dbReference type="EMBL" id="VFON01000001">
    <property type="protein sequence ID" value="TQL44760.1"/>
    <property type="molecule type" value="Genomic_DNA"/>
</dbReference>
<evidence type="ECO:0000313" key="4">
    <source>
        <dbReference type="Proteomes" id="UP000319094"/>
    </source>
</evidence>
<keyword evidence="2" id="KW-1133">Transmembrane helix</keyword>
<protein>
    <recommendedName>
        <fullName evidence="5">Sulfate permease</fullName>
    </recommendedName>
</protein>
<name>A0A542Y9K0_9MICO</name>
<comment type="caution">
    <text evidence="3">The sequence shown here is derived from an EMBL/GenBank/DDBJ whole genome shotgun (WGS) entry which is preliminary data.</text>
</comment>
<dbReference type="RefSeq" id="WP_246055904.1">
    <property type="nucleotide sequence ID" value="NZ_BAAAUY010000006.1"/>
</dbReference>
<keyword evidence="4" id="KW-1185">Reference proteome</keyword>
<accession>A0A542Y9K0</accession>
<evidence type="ECO:0000313" key="3">
    <source>
        <dbReference type="EMBL" id="TQL44760.1"/>
    </source>
</evidence>